<proteinExistence type="predicted"/>
<dbReference type="Pfam" id="PF20167">
    <property type="entry name" value="Transposase_32"/>
    <property type="match status" value="1"/>
</dbReference>
<evidence type="ECO:0000256" key="2">
    <source>
        <dbReference type="SAM" id="Phobius"/>
    </source>
</evidence>
<evidence type="ECO:0000313" key="5">
    <source>
        <dbReference type="Proteomes" id="UP000634136"/>
    </source>
</evidence>
<feature type="transmembrane region" description="Helical" evidence="2">
    <location>
        <begin position="21"/>
        <end position="39"/>
    </location>
</feature>
<reference evidence="4" key="1">
    <citation type="submission" date="2020-09" db="EMBL/GenBank/DDBJ databases">
        <title>Genome-Enabled Discovery of Anthraquinone Biosynthesis in Senna tora.</title>
        <authorList>
            <person name="Kang S.-H."/>
            <person name="Pandey R.P."/>
            <person name="Lee C.-M."/>
            <person name="Sim J.-S."/>
            <person name="Jeong J.-T."/>
            <person name="Choi B.-S."/>
            <person name="Jung M."/>
            <person name="Ginzburg D."/>
            <person name="Zhao K."/>
            <person name="Won S.Y."/>
            <person name="Oh T.-J."/>
            <person name="Yu Y."/>
            <person name="Kim N.-H."/>
            <person name="Lee O.R."/>
            <person name="Lee T.-H."/>
            <person name="Bashyal P."/>
            <person name="Kim T.-S."/>
            <person name="Lee W.-H."/>
            <person name="Kawkins C."/>
            <person name="Kim C.-K."/>
            <person name="Kim J.S."/>
            <person name="Ahn B.O."/>
            <person name="Rhee S.Y."/>
            <person name="Sohng J.K."/>
        </authorList>
    </citation>
    <scope>NUCLEOTIDE SEQUENCE</scope>
    <source>
        <tissue evidence="4">Leaf</tissue>
    </source>
</reference>
<gene>
    <name evidence="4" type="ORF">G2W53_017553</name>
</gene>
<sequence length="406" mass="45864">MVEAEVVPGLTRGVAPIGEPALMHISLLVYVPTLLHPHQSLNDSLWRPPHNLSRGGYRSGLYSFDVALAGVSLFFCIGSIRNILIFYPVLFLTFLHIILYAKPLLLAFHGLVSSYGTLPPTSTPKRLTTTPAAKRPTSPFKTPPPQLSPTKTKTPATSLLRLPPVSSPSIKANVPKYLNIVPIPNPSPKSTQGIIPKRGIRATTLKLMTPDKAREHVVKRNILQEQPFQQDTKFPFYQHVMDMGLLKLVEPRSEGYLTYVQNFYFRDKVCGRINDLNYRGEKLTIMKLAGIRANYSLSNHPTCEYVEGQKDNSRIPYKEIEETLCIAGTGWETKVNEIVQIYIYKKNINNITRIWLNFISHNLMPSSYFSDITSDQAHLLYLLIKQRPVKLHDVIFTSLKEVATWG</sequence>
<evidence type="ECO:0000256" key="1">
    <source>
        <dbReference type="SAM" id="MobiDB-lite"/>
    </source>
</evidence>
<feature type="transmembrane region" description="Helical" evidence="2">
    <location>
        <begin position="59"/>
        <end position="77"/>
    </location>
</feature>
<comment type="caution">
    <text evidence="4">The sequence shown here is derived from an EMBL/GenBank/DDBJ whole genome shotgun (WGS) entry which is preliminary data.</text>
</comment>
<dbReference type="EMBL" id="JAAIUW010000006">
    <property type="protein sequence ID" value="KAF7826389.1"/>
    <property type="molecule type" value="Genomic_DNA"/>
</dbReference>
<dbReference type="InterPro" id="IPR046796">
    <property type="entry name" value="Transposase_32_dom"/>
</dbReference>
<dbReference type="Proteomes" id="UP000634136">
    <property type="component" value="Unassembled WGS sequence"/>
</dbReference>
<feature type="region of interest" description="Disordered" evidence="1">
    <location>
        <begin position="120"/>
        <end position="155"/>
    </location>
</feature>
<feature type="compositionally biased region" description="Polar residues" evidence="1">
    <location>
        <begin position="120"/>
        <end position="131"/>
    </location>
</feature>
<accession>A0A834TRH2</accession>
<feature type="transmembrane region" description="Helical" evidence="2">
    <location>
        <begin position="84"/>
        <end position="101"/>
    </location>
</feature>
<keyword evidence="5" id="KW-1185">Reference proteome</keyword>
<keyword evidence="2" id="KW-0812">Transmembrane</keyword>
<keyword evidence="2" id="KW-0472">Membrane</keyword>
<dbReference type="AlphaFoldDB" id="A0A834TRH2"/>
<evidence type="ECO:0000259" key="3">
    <source>
        <dbReference type="Pfam" id="PF20167"/>
    </source>
</evidence>
<evidence type="ECO:0000313" key="4">
    <source>
        <dbReference type="EMBL" id="KAF7826389.1"/>
    </source>
</evidence>
<protein>
    <recommendedName>
        <fullName evidence="3">Putative plant transposon protein domain-containing protein</fullName>
    </recommendedName>
</protein>
<organism evidence="4 5">
    <name type="scientific">Senna tora</name>
    <dbReference type="NCBI Taxonomy" id="362788"/>
    <lineage>
        <taxon>Eukaryota</taxon>
        <taxon>Viridiplantae</taxon>
        <taxon>Streptophyta</taxon>
        <taxon>Embryophyta</taxon>
        <taxon>Tracheophyta</taxon>
        <taxon>Spermatophyta</taxon>
        <taxon>Magnoliopsida</taxon>
        <taxon>eudicotyledons</taxon>
        <taxon>Gunneridae</taxon>
        <taxon>Pentapetalae</taxon>
        <taxon>rosids</taxon>
        <taxon>fabids</taxon>
        <taxon>Fabales</taxon>
        <taxon>Fabaceae</taxon>
        <taxon>Caesalpinioideae</taxon>
        <taxon>Cassia clade</taxon>
        <taxon>Senna</taxon>
    </lineage>
</organism>
<keyword evidence="2" id="KW-1133">Transmembrane helix</keyword>
<feature type="domain" description="Putative plant transposon protein" evidence="3">
    <location>
        <begin position="243"/>
        <end position="403"/>
    </location>
</feature>
<name>A0A834TRH2_9FABA</name>